<protein>
    <submittedName>
        <fullName evidence="2">DUF2493 domain-containing protein</fullName>
    </submittedName>
</protein>
<dbReference type="EMBL" id="JAJNAY010000003">
    <property type="protein sequence ID" value="MCD1119113.1"/>
    <property type="molecule type" value="Genomic_DNA"/>
</dbReference>
<keyword evidence="3" id="KW-1185">Reference proteome</keyword>
<dbReference type="Pfam" id="PF10686">
    <property type="entry name" value="YAcAr"/>
    <property type="match status" value="1"/>
</dbReference>
<evidence type="ECO:0000259" key="1">
    <source>
        <dbReference type="Pfam" id="PF10686"/>
    </source>
</evidence>
<dbReference type="AlphaFoldDB" id="A0A9Q3YXF0"/>
<dbReference type="InterPro" id="IPR019627">
    <property type="entry name" value="YAcAr"/>
</dbReference>
<feature type="domain" description="YspA cpYpsA-related SLOG" evidence="1">
    <location>
        <begin position="1"/>
        <end position="66"/>
    </location>
</feature>
<dbReference type="RefSeq" id="WP_230672572.1">
    <property type="nucleotide sequence ID" value="NZ_JAJNAY010000003.1"/>
</dbReference>
<organism evidence="2 3">
    <name type="scientific">Chryseobacterium turcicum</name>
    <dbReference type="NCBI Taxonomy" id="2898076"/>
    <lineage>
        <taxon>Bacteria</taxon>
        <taxon>Pseudomonadati</taxon>
        <taxon>Bacteroidota</taxon>
        <taxon>Flavobacteriia</taxon>
        <taxon>Flavobacteriales</taxon>
        <taxon>Weeksellaceae</taxon>
        <taxon>Chryseobacterium group</taxon>
        <taxon>Chryseobacterium</taxon>
    </lineage>
</organism>
<sequence>MNIAIVGGRDFSDYNLLKNTLNNYIENKSFLNAIVSGGAKGADSLAEKYAQELDVEIIIYRPDYKKNGRLAALHRNTEIIENSDIVFAFWNGKSRGTLDSITKAKKLEKTLFIINY</sequence>
<proteinExistence type="predicted"/>
<reference evidence="2" key="1">
    <citation type="submission" date="2021-11" db="EMBL/GenBank/DDBJ databases">
        <title>Description of novel Chryseobacterium species.</title>
        <authorList>
            <person name="Saticioglu I.B."/>
            <person name="Ay H."/>
            <person name="Altun S."/>
            <person name="Duman M."/>
        </authorList>
    </citation>
    <scope>NUCLEOTIDE SEQUENCE</scope>
    <source>
        <strain evidence="2">C-17</strain>
    </source>
</reference>
<dbReference type="SUPFAM" id="SSF102405">
    <property type="entry name" value="MCP/YpsA-like"/>
    <property type="match status" value="1"/>
</dbReference>
<evidence type="ECO:0000313" key="3">
    <source>
        <dbReference type="Proteomes" id="UP001108025"/>
    </source>
</evidence>
<evidence type="ECO:0000313" key="2">
    <source>
        <dbReference type="EMBL" id="MCD1119113.1"/>
    </source>
</evidence>
<name>A0A9Q3YXF0_9FLAO</name>
<dbReference type="Proteomes" id="UP001108025">
    <property type="component" value="Unassembled WGS sequence"/>
</dbReference>
<accession>A0A9Q3YXF0</accession>
<dbReference type="Gene3D" id="3.40.50.450">
    <property type="match status" value="1"/>
</dbReference>
<gene>
    <name evidence="2" type="ORF">LO744_19915</name>
</gene>
<comment type="caution">
    <text evidence="2">The sequence shown here is derived from an EMBL/GenBank/DDBJ whole genome shotgun (WGS) entry which is preliminary data.</text>
</comment>